<sequence>MKDVCYVGLPYFDEPREGRIYQSGKAISAATSNYVIVLCAPFYLNGQFNGVVMISISLEE</sequence>
<gene>
    <name evidence="1" type="ORF">SDC9_204609</name>
</gene>
<dbReference type="AlphaFoldDB" id="A0A645J0E1"/>
<accession>A0A645J0E1</accession>
<dbReference type="Gene3D" id="3.30.450.20">
    <property type="entry name" value="PAS domain"/>
    <property type="match status" value="1"/>
</dbReference>
<comment type="caution">
    <text evidence="1">The sequence shown here is derived from an EMBL/GenBank/DDBJ whole genome shotgun (WGS) entry which is preliminary data.</text>
</comment>
<name>A0A645J0E1_9ZZZZ</name>
<evidence type="ECO:0000313" key="1">
    <source>
        <dbReference type="EMBL" id="MPN56916.1"/>
    </source>
</evidence>
<protein>
    <submittedName>
        <fullName evidence="1">Uncharacterized protein</fullName>
    </submittedName>
</protein>
<dbReference type="EMBL" id="VSSQ01127832">
    <property type="protein sequence ID" value="MPN56916.1"/>
    <property type="molecule type" value="Genomic_DNA"/>
</dbReference>
<proteinExistence type="predicted"/>
<organism evidence="1">
    <name type="scientific">bioreactor metagenome</name>
    <dbReference type="NCBI Taxonomy" id="1076179"/>
    <lineage>
        <taxon>unclassified sequences</taxon>
        <taxon>metagenomes</taxon>
        <taxon>ecological metagenomes</taxon>
    </lineage>
</organism>
<reference evidence="1" key="1">
    <citation type="submission" date="2019-08" db="EMBL/GenBank/DDBJ databases">
        <authorList>
            <person name="Kucharzyk K."/>
            <person name="Murdoch R.W."/>
            <person name="Higgins S."/>
            <person name="Loffler F."/>
        </authorList>
    </citation>
    <scope>NUCLEOTIDE SEQUENCE</scope>
</reference>
<dbReference type="CDD" id="cd18773">
    <property type="entry name" value="PDC1_HK_sensor"/>
    <property type="match status" value="1"/>
</dbReference>